<feature type="chain" id="PRO_5046773060" evidence="1">
    <location>
        <begin position="23"/>
        <end position="118"/>
    </location>
</feature>
<comment type="caution">
    <text evidence="2">The sequence shown here is derived from an EMBL/GenBank/DDBJ whole genome shotgun (WGS) entry which is preliminary data.</text>
</comment>
<evidence type="ECO:0000313" key="3">
    <source>
        <dbReference type="Proteomes" id="UP001500713"/>
    </source>
</evidence>
<organism evidence="2 3">
    <name type="scientific">Parasphingorhabdus litoris</name>
    <dbReference type="NCBI Taxonomy" id="394733"/>
    <lineage>
        <taxon>Bacteria</taxon>
        <taxon>Pseudomonadati</taxon>
        <taxon>Pseudomonadota</taxon>
        <taxon>Alphaproteobacteria</taxon>
        <taxon>Sphingomonadales</taxon>
        <taxon>Sphingomonadaceae</taxon>
        <taxon>Parasphingorhabdus</taxon>
    </lineage>
</organism>
<reference evidence="2 3" key="1">
    <citation type="journal article" date="2019" name="Int. J. Syst. Evol. Microbiol.">
        <title>The Global Catalogue of Microorganisms (GCM) 10K type strain sequencing project: providing services to taxonomists for standard genome sequencing and annotation.</title>
        <authorList>
            <consortium name="The Broad Institute Genomics Platform"/>
            <consortium name="The Broad Institute Genome Sequencing Center for Infectious Disease"/>
            <person name="Wu L."/>
            <person name="Ma J."/>
        </authorList>
    </citation>
    <scope>NUCLEOTIDE SEQUENCE [LARGE SCALE GENOMIC DNA]</scope>
    <source>
        <strain evidence="2 3">JCM 14162</strain>
    </source>
</reference>
<dbReference type="RefSeq" id="WP_229954375.1">
    <property type="nucleotide sequence ID" value="NZ_BAAAEM010000002.1"/>
</dbReference>
<name>A0ABN0ZZU6_9SPHN</name>
<evidence type="ECO:0000313" key="2">
    <source>
        <dbReference type="EMBL" id="GAA0464038.1"/>
    </source>
</evidence>
<accession>A0ABN0ZZU6</accession>
<protein>
    <submittedName>
        <fullName evidence="2">Uncharacterized protein</fullName>
    </submittedName>
</protein>
<sequence>MVNIIKFLLPVLALGLSGPAYAARTQGPLMSPLKVNQIYMTDGNAVFVLFQDGSMPTCYANRGGYLRKSHPNFDQLYAQLLMIIATNGSRGNVIFDTINPNAGQWGDCDIAGIYLRPE</sequence>
<proteinExistence type="predicted"/>
<gene>
    <name evidence="2" type="ORF">GCM10009096_00620</name>
</gene>
<keyword evidence="3" id="KW-1185">Reference proteome</keyword>
<dbReference type="EMBL" id="BAAAEM010000002">
    <property type="protein sequence ID" value="GAA0464038.1"/>
    <property type="molecule type" value="Genomic_DNA"/>
</dbReference>
<dbReference type="Proteomes" id="UP001500713">
    <property type="component" value="Unassembled WGS sequence"/>
</dbReference>
<feature type="signal peptide" evidence="1">
    <location>
        <begin position="1"/>
        <end position="22"/>
    </location>
</feature>
<keyword evidence="1" id="KW-0732">Signal</keyword>
<evidence type="ECO:0000256" key="1">
    <source>
        <dbReference type="SAM" id="SignalP"/>
    </source>
</evidence>